<dbReference type="STRING" id="1618566.UR35_C0011G0043"/>
<dbReference type="SUPFAM" id="SSF89447">
    <property type="entry name" value="AbrB/MazE/MraZ-like"/>
    <property type="match status" value="1"/>
</dbReference>
<dbReference type="SMART" id="SM00966">
    <property type="entry name" value="SpoVT_AbrB"/>
    <property type="match status" value="1"/>
</dbReference>
<dbReference type="Pfam" id="PF04014">
    <property type="entry name" value="MazE_antitoxin"/>
    <property type="match status" value="1"/>
</dbReference>
<name>A0A0G0CLC8_9BACT</name>
<proteinExistence type="predicted"/>
<accession>A0A0G0CLC8</accession>
<dbReference type="EMBL" id="LBOW01000011">
    <property type="protein sequence ID" value="KKP44157.1"/>
    <property type="molecule type" value="Genomic_DNA"/>
</dbReference>
<feature type="domain" description="SpoVT-AbrB" evidence="1">
    <location>
        <begin position="4"/>
        <end position="49"/>
    </location>
</feature>
<dbReference type="GO" id="GO:0003677">
    <property type="term" value="F:DNA binding"/>
    <property type="evidence" value="ECO:0007669"/>
    <property type="project" value="InterPro"/>
</dbReference>
<reference evidence="2 3" key="1">
    <citation type="journal article" date="2015" name="Nature">
        <title>rRNA introns, odd ribosomes, and small enigmatic genomes across a large radiation of phyla.</title>
        <authorList>
            <person name="Brown C.T."/>
            <person name="Hug L.A."/>
            <person name="Thomas B.C."/>
            <person name="Sharon I."/>
            <person name="Castelle C.J."/>
            <person name="Singh A."/>
            <person name="Wilkins M.J."/>
            <person name="Williams K.H."/>
            <person name="Banfield J.F."/>
        </authorList>
    </citation>
    <scope>NUCLEOTIDE SEQUENCE [LARGE SCALE GENOMIC DNA]</scope>
</reference>
<dbReference type="Proteomes" id="UP000034778">
    <property type="component" value="Unassembled WGS sequence"/>
</dbReference>
<dbReference type="AlphaFoldDB" id="A0A0G0CLC8"/>
<protein>
    <recommendedName>
        <fullName evidence="1">SpoVT-AbrB domain-containing protein</fullName>
    </recommendedName>
</protein>
<dbReference type="InterPro" id="IPR037914">
    <property type="entry name" value="SpoVT-AbrB_sf"/>
</dbReference>
<evidence type="ECO:0000259" key="1">
    <source>
        <dbReference type="SMART" id="SM00966"/>
    </source>
</evidence>
<gene>
    <name evidence="2" type="ORF">UR35_C0011G0043</name>
</gene>
<comment type="caution">
    <text evidence="2">The sequence shown here is derived from an EMBL/GenBank/DDBJ whole genome shotgun (WGS) entry which is preliminary data.</text>
</comment>
<evidence type="ECO:0000313" key="3">
    <source>
        <dbReference type="Proteomes" id="UP000034778"/>
    </source>
</evidence>
<dbReference type="Gene3D" id="2.10.260.10">
    <property type="match status" value="1"/>
</dbReference>
<evidence type="ECO:0000313" key="2">
    <source>
        <dbReference type="EMBL" id="KKP44157.1"/>
    </source>
</evidence>
<dbReference type="InterPro" id="IPR007159">
    <property type="entry name" value="SpoVT-AbrB_dom"/>
</dbReference>
<organism evidence="2 3">
    <name type="scientific">Candidatus Woesebacteria bacterium GW2011_GWB1_33_22</name>
    <dbReference type="NCBI Taxonomy" id="1618566"/>
    <lineage>
        <taxon>Bacteria</taxon>
        <taxon>Candidatus Woeseibacteriota</taxon>
    </lineage>
</organism>
<sequence>MQLMTLTTKGQVTIPIEARIRHQLAIGTKIAFFSDGDYLKLKPVSDLISLRGSVKQNKNIPLQKLIKLESDTAEKQAVLEYLERVINMNQ</sequence>